<organism evidence="2 3">
    <name type="scientific">Candidatus Lucifugimonas marina</name>
    <dbReference type="NCBI Taxonomy" id="3038979"/>
    <lineage>
        <taxon>Bacteria</taxon>
        <taxon>Bacillati</taxon>
        <taxon>Chloroflexota</taxon>
        <taxon>Dehalococcoidia</taxon>
        <taxon>SAR202 cluster</taxon>
        <taxon>Candidatus Lucifugimonadales</taxon>
        <taxon>Candidatus Lucifugimonadaceae</taxon>
        <taxon>Candidatus Lucifugimonas</taxon>
    </lineage>
</organism>
<keyword evidence="3" id="KW-1185">Reference proteome</keyword>
<protein>
    <recommendedName>
        <fullName evidence="5">Gluconate 2-dehydrogenase subunit 3 family protein</fullName>
    </recommendedName>
</protein>
<dbReference type="Proteomes" id="UP001219901">
    <property type="component" value="Chromosome"/>
</dbReference>
<dbReference type="EMBL" id="CP046147">
    <property type="protein sequence ID" value="WFG38404.1"/>
    <property type="molecule type" value="Genomic_DNA"/>
</dbReference>
<gene>
    <name evidence="1" type="ORF">GKO46_07875</name>
    <name evidence="2" type="ORF">GKO48_01880</name>
</gene>
<reference evidence="3" key="3">
    <citation type="submission" date="2023-06" db="EMBL/GenBank/DDBJ databases">
        <title>Pangenomics reveal diversification of enzyme families and niche specialization in globally abundant SAR202 bacteria.</title>
        <authorList>
            <person name="Saw J.H.W."/>
        </authorList>
    </citation>
    <scope>NUCLEOTIDE SEQUENCE [LARGE SCALE GENOMIC DNA]</scope>
    <source>
        <strain evidence="3">JH1073</strain>
    </source>
</reference>
<evidence type="ECO:0000313" key="3">
    <source>
        <dbReference type="Proteomes" id="UP001219901"/>
    </source>
</evidence>
<evidence type="ECO:0000313" key="4">
    <source>
        <dbReference type="Proteomes" id="UP001321249"/>
    </source>
</evidence>
<evidence type="ECO:0000313" key="2">
    <source>
        <dbReference type="EMBL" id="WFG38404.1"/>
    </source>
</evidence>
<dbReference type="AlphaFoldDB" id="A0AAJ6CTP9"/>
<proteinExistence type="predicted"/>
<evidence type="ECO:0000313" key="1">
    <source>
        <dbReference type="EMBL" id="MDG0866989.1"/>
    </source>
</evidence>
<sequence>MITSNLSESDVNVLSTAMDRVVPAVDDLPGAGGMGLAIVVVERSRADERFWNALTTVVNALSSAGSDGSGEFASMSGDEQDDALRAVEMSEPAAFALWLDVVFTIYYMQPAVHKRLDWHGRSPQPVGNEMPPWDESVLSKIRQREPFWRKV</sequence>
<reference evidence="2" key="2">
    <citation type="journal article" date="2023" name="Nat. Commun.">
        <title>Cultivation of marine bacteria of the SAR202 clade.</title>
        <authorList>
            <person name="Lim Y."/>
            <person name="Seo J.H."/>
            <person name="Giovannoni S.J."/>
            <person name="Kang I."/>
            <person name="Cho J.C."/>
        </authorList>
    </citation>
    <scope>NUCLEOTIDE SEQUENCE</scope>
    <source>
        <strain evidence="2">JH1073</strain>
    </source>
</reference>
<dbReference type="EMBL" id="WMBE01000002">
    <property type="protein sequence ID" value="MDG0866989.1"/>
    <property type="molecule type" value="Genomic_DNA"/>
</dbReference>
<reference evidence="3 4" key="1">
    <citation type="submission" date="2019-11" db="EMBL/GenBank/DDBJ databases">
        <authorList>
            <person name="Cho J.-C."/>
        </authorList>
    </citation>
    <scope>NUCLEOTIDE SEQUENCE [LARGE SCALE GENOMIC DNA]</scope>
    <source>
        <strain evidence="2 3">JH1073</strain>
        <strain evidence="1 4">JH702</strain>
    </source>
</reference>
<dbReference type="RefSeq" id="WP_342824900.1">
    <property type="nucleotide sequence ID" value="NZ_CP046146.1"/>
</dbReference>
<dbReference type="Proteomes" id="UP001321249">
    <property type="component" value="Unassembled WGS sequence"/>
</dbReference>
<accession>A0AAJ6CTP9</accession>
<name>A0AAJ6CTP9_9CHLR</name>
<evidence type="ECO:0008006" key="5">
    <source>
        <dbReference type="Google" id="ProtNLM"/>
    </source>
</evidence>